<dbReference type="SUPFAM" id="SSF56801">
    <property type="entry name" value="Acetyl-CoA synthetase-like"/>
    <property type="match status" value="1"/>
</dbReference>
<proteinExistence type="inferred from homology"/>
<sequence>MIQTNPSPTLEALFRRVLTRQPDALALLDPVNKARVTGLPPKRLTFAQADRAITALAAHFIEAGLPANSVIAIHLPNTVEFMLTVLAAHRAGLIVALLPMLWRQAELTVALNRTGARAIVTMSKIDGVSHADLAMNAAAEAFSIRHVCGFGNDLPEGMASLDQALISGSETSRAIMHDGRKAAIVSFDVTADGFCAVPRTHLNLIAGGLAVFLESNVPQGAKIMSAFAPSSFAGLTSSLLVWLLSGGTLALHHPFDGDALEQQINENGCDTLVAPAQLVQRLAEADMPSRLPTLRNVIGLWRAPEQITSSPPWTIASATLTDVYLFGEAGLFGARRAADGTPAPILPGSHGAPRDVPGSSIAGETLITPKGTLGLRGPMVSVAAYAPPAPPSDSLMAPPPRDYVDTGYAVRLDRSTGAVCITAPPSGIMAVGGYRFLSQDLQEWAKRLGQGALLTALPDRLSGYRLAGRAQDNARARDALGELGLNPLMVEAFRDRAGRV</sequence>
<dbReference type="GO" id="GO:0006631">
    <property type="term" value="P:fatty acid metabolic process"/>
    <property type="evidence" value="ECO:0007669"/>
    <property type="project" value="TreeGrafter"/>
</dbReference>
<dbReference type="Proteomes" id="UP000243904">
    <property type="component" value="Chromosome I"/>
</dbReference>
<keyword evidence="5" id="KW-1185">Reference proteome</keyword>
<organism evidence="4 5">
    <name type="scientific">Bradyrhizobium canariense</name>
    <dbReference type="NCBI Taxonomy" id="255045"/>
    <lineage>
        <taxon>Bacteria</taxon>
        <taxon>Pseudomonadati</taxon>
        <taxon>Pseudomonadota</taxon>
        <taxon>Alphaproteobacteria</taxon>
        <taxon>Hyphomicrobiales</taxon>
        <taxon>Nitrobacteraceae</taxon>
        <taxon>Bradyrhizobium</taxon>
    </lineage>
</organism>
<evidence type="ECO:0000256" key="2">
    <source>
        <dbReference type="ARBA" id="ARBA00022598"/>
    </source>
</evidence>
<comment type="similarity">
    <text evidence="1">Belongs to the ATP-dependent AMP-binding enzyme family.</text>
</comment>
<dbReference type="Pfam" id="PF00501">
    <property type="entry name" value="AMP-binding"/>
    <property type="match status" value="1"/>
</dbReference>
<accession>A0A1H1Q8Q1</accession>
<dbReference type="PANTHER" id="PTHR43201:SF5">
    <property type="entry name" value="MEDIUM-CHAIN ACYL-COA LIGASE ACSF2, MITOCHONDRIAL"/>
    <property type="match status" value="1"/>
</dbReference>
<dbReference type="EMBL" id="LT629750">
    <property type="protein sequence ID" value="SDS19667.1"/>
    <property type="molecule type" value="Genomic_DNA"/>
</dbReference>
<evidence type="ECO:0000259" key="3">
    <source>
        <dbReference type="Pfam" id="PF00501"/>
    </source>
</evidence>
<protein>
    <submittedName>
        <fullName evidence="4">Acyl-CoA synthetase (AMP-forming)/AMP-acid ligase II</fullName>
    </submittedName>
</protein>
<dbReference type="InterPro" id="IPR042099">
    <property type="entry name" value="ANL_N_sf"/>
</dbReference>
<feature type="domain" description="AMP-dependent synthetase/ligase" evidence="3">
    <location>
        <begin position="14"/>
        <end position="136"/>
    </location>
</feature>
<gene>
    <name evidence="4" type="ORF">SAMN05444158_1309</name>
</gene>
<dbReference type="Gene3D" id="3.40.50.12780">
    <property type="entry name" value="N-terminal domain of ligase-like"/>
    <property type="match status" value="1"/>
</dbReference>
<name>A0A1H1Q8Q1_9BRAD</name>
<keyword evidence="2 4" id="KW-0436">Ligase</keyword>
<evidence type="ECO:0000313" key="5">
    <source>
        <dbReference type="Proteomes" id="UP000243904"/>
    </source>
</evidence>
<evidence type="ECO:0000313" key="4">
    <source>
        <dbReference type="EMBL" id="SDS19667.1"/>
    </source>
</evidence>
<dbReference type="RefSeq" id="WP_146686670.1">
    <property type="nucleotide sequence ID" value="NZ_LT629750.1"/>
</dbReference>
<dbReference type="GO" id="GO:0031956">
    <property type="term" value="F:medium-chain fatty acid-CoA ligase activity"/>
    <property type="evidence" value="ECO:0007669"/>
    <property type="project" value="TreeGrafter"/>
</dbReference>
<dbReference type="AlphaFoldDB" id="A0A1H1Q8Q1"/>
<reference evidence="5" key="1">
    <citation type="submission" date="2016-10" db="EMBL/GenBank/DDBJ databases">
        <authorList>
            <person name="Varghese N."/>
            <person name="Submissions S."/>
        </authorList>
    </citation>
    <scope>NUCLEOTIDE SEQUENCE [LARGE SCALE GENOMIC DNA]</scope>
    <source>
        <strain evidence="5">GAS369</strain>
    </source>
</reference>
<dbReference type="InterPro" id="IPR000873">
    <property type="entry name" value="AMP-dep_synth/lig_dom"/>
</dbReference>
<dbReference type="PANTHER" id="PTHR43201">
    <property type="entry name" value="ACYL-COA SYNTHETASE"/>
    <property type="match status" value="1"/>
</dbReference>
<evidence type="ECO:0000256" key="1">
    <source>
        <dbReference type="ARBA" id="ARBA00006432"/>
    </source>
</evidence>